<keyword evidence="3" id="KW-1185">Reference proteome</keyword>
<evidence type="ECO:0000259" key="1">
    <source>
        <dbReference type="SMART" id="SM00923"/>
    </source>
</evidence>
<gene>
    <name evidence="2" type="ORF">GA0074692_2334</name>
</gene>
<dbReference type="RefSeq" id="WP_091643048.1">
    <property type="nucleotide sequence ID" value="NZ_FMHW01000002.1"/>
</dbReference>
<feature type="domain" description="MbtH-like" evidence="1">
    <location>
        <begin position="3"/>
        <end position="53"/>
    </location>
</feature>
<sequence length="70" mass="7979">MSNPFDDDEGVFLVLRNDELQYSLWPQQIAVPGGWAVVFGPDSRRACLDHVEKHWVDLRPRSLIEATEGV</sequence>
<dbReference type="OrthoDB" id="7584480at2"/>
<dbReference type="EMBL" id="FMHW01000002">
    <property type="protein sequence ID" value="SCL27347.1"/>
    <property type="molecule type" value="Genomic_DNA"/>
</dbReference>
<dbReference type="Gene3D" id="3.90.820.10">
    <property type="entry name" value="Structural Genomics, Unknown Function 30-nov-00 1gh9 Mol_id"/>
    <property type="match status" value="1"/>
</dbReference>
<dbReference type="Pfam" id="PF03621">
    <property type="entry name" value="MbtH"/>
    <property type="match status" value="1"/>
</dbReference>
<reference evidence="3" key="1">
    <citation type="submission" date="2016-06" db="EMBL/GenBank/DDBJ databases">
        <authorList>
            <person name="Varghese N."/>
            <person name="Submissions Spin"/>
        </authorList>
    </citation>
    <scope>NUCLEOTIDE SEQUENCE [LARGE SCALE GENOMIC DNA]</scope>
    <source>
        <strain evidence="3">DSM 43817</strain>
    </source>
</reference>
<dbReference type="SUPFAM" id="SSF160582">
    <property type="entry name" value="MbtH-like"/>
    <property type="match status" value="1"/>
</dbReference>
<evidence type="ECO:0000313" key="3">
    <source>
        <dbReference type="Proteomes" id="UP000198959"/>
    </source>
</evidence>
<dbReference type="AlphaFoldDB" id="A0A1C6SCX2"/>
<dbReference type="Proteomes" id="UP000198959">
    <property type="component" value="Unassembled WGS sequence"/>
</dbReference>
<dbReference type="GO" id="GO:0019290">
    <property type="term" value="P:siderophore biosynthetic process"/>
    <property type="evidence" value="ECO:0007669"/>
    <property type="project" value="TreeGrafter"/>
</dbReference>
<dbReference type="STRING" id="145854.GA0074692_2334"/>
<dbReference type="InterPro" id="IPR005153">
    <property type="entry name" value="MbtH-like_dom"/>
</dbReference>
<dbReference type="PANTHER" id="PTHR38444:SF1">
    <property type="entry name" value="ENTEROBACTIN BIOSYNTHESIS PROTEIN YBDZ"/>
    <property type="match status" value="1"/>
</dbReference>
<protein>
    <submittedName>
        <fullName evidence="2">MbtH protein</fullName>
    </submittedName>
</protein>
<dbReference type="GO" id="GO:0005829">
    <property type="term" value="C:cytosol"/>
    <property type="evidence" value="ECO:0007669"/>
    <property type="project" value="TreeGrafter"/>
</dbReference>
<dbReference type="InterPro" id="IPR037407">
    <property type="entry name" value="MLP_fam"/>
</dbReference>
<organism evidence="2 3">
    <name type="scientific">Micromonospora pallida</name>
    <dbReference type="NCBI Taxonomy" id="145854"/>
    <lineage>
        <taxon>Bacteria</taxon>
        <taxon>Bacillati</taxon>
        <taxon>Actinomycetota</taxon>
        <taxon>Actinomycetes</taxon>
        <taxon>Micromonosporales</taxon>
        <taxon>Micromonosporaceae</taxon>
        <taxon>Micromonospora</taxon>
    </lineage>
</organism>
<accession>A0A1C6SCX2</accession>
<name>A0A1C6SCX2_9ACTN</name>
<evidence type="ECO:0000313" key="2">
    <source>
        <dbReference type="EMBL" id="SCL27347.1"/>
    </source>
</evidence>
<dbReference type="SMART" id="SM00923">
    <property type="entry name" value="MbtH"/>
    <property type="match status" value="1"/>
</dbReference>
<dbReference type="InterPro" id="IPR038020">
    <property type="entry name" value="MbtH-like_sf"/>
</dbReference>
<dbReference type="PANTHER" id="PTHR38444">
    <property type="entry name" value="ENTEROBACTIN BIOSYNTHESIS PROTEIN YBDZ"/>
    <property type="match status" value="1"/>
</dbReference>
<proteinExistence type="predicted"/>